<keyword evidence="1" id="KW-0732">Signal</keyword>
<gene>
    <name evidence="2" type="ORF">ACFQ0I_02280</name>
</gene>
<feature type="signal peptide" evidence="1">
    <location>
        <begin position="1"/>
        <end position="18"/>
    </location>
</feature>
<evidence type="ECO:0000313" key="2">
    <source>
        <dbReference type="EMBL" id="MFD0834579.1"/>
    </source>
</evidence>
<dbReference type="InterPro" id="IPR046588">
    <property type="entry name" value="DUF6646"/>
</dbReference>
<keyword evidence="3" id="KW-1185">Reference proteome</keyword>
<evidence type="ECO:0000313" key="3">
    <source>
        <dbReference type="Proteomes" id="UP001597011"/>
    </source>
</evidence>
<accession>A0ABW3BPA2</accession>
<dbReference type="RefSeq" id="WP_379938976.1">
    <property type="nucleotide sequence ID" value="NZ_JBHTIB010000002.1"/>
</dbReference>
<proteinExistence type="predicted"/>
<sequence>MKKLIFLVTMLSTVLVNAQAFQGNGDNKFQVGTSLQKNATGINVTYDFGIGENMSVGISGAYALGLNNDIDLGVDTTDRLDVKARFSANLGNVINVDDNFDVYPGLNLSLKNFGGHLGMRYFFSEGFGLYTEFNVPLAKYNTDVLDAGEELFNQFTVNLGVSFNL</sequence>
<dbReference type="EMBL" id="JBHTIB010000002">
    <property type="protein sequence ID" value="MFD0834579.1"/>
    <property type="molecule type" value="Genomic_DNA"/>
</dbReference>
<name>A0ABW3BPA2_9FLAO</name>
<reference evidence="3" key="1">
    <citation type="journal article" date="2019" name="Int. J. Syst. Evol. Microbiol.">
        <title>The Global Catalogue of Microorganisms (GCM) 10K type strain sequencing project: providing services to taxonomists for standard genome sequencing and annotation.</title>
        <authorList>
            <consortium name="The Broad Institute Genomics Platform"/>
            <consortium name="The Broad Institute Genome Sequencing Center for Infectious Disease"/>
            <person name="Wu L."/>
            <person name="Ma J."/>
        </authorList>
    </citation>
    <scope>NUCLEOTIDE SEQUENCE [LARGE SCALE GENOMIC DNA]</scope>
    <source>
        <strain evidence="3">CCUG 60529</strain>
    </source>
</reference>
<evidence type="ECO:0000256" key="1">
    <source>
        <dbReference type="SAM" id="SignalP"/>
    </source>
</evidence>
<comment type="caution">
    <text evidence="2">The sequence shown here is derived from an EMBL/GenBank/DDBJ whole genome shotgun (WGS) entry which is preliminary data.</text>
</comment>
<feature type="chain" id="PRO_5046990596" evidence="1">
    <location>
        <begin position="19"/>
        <end position="165"/>
    </location>
</feature>
<organism evidence="2 3">
    <name type="scientific">Mariniflexile aquimaris</name>
    <dbReference type="NCBI Taxonomy" id="881009"/>
    <lineage>
        <taxon>Bacteria</taxon>
        <taxon>Pseudomonadati</taxon>
        <taxon>Bacteroidota</taxon>
        <taxon>Flavobacteriia</taxon>
        <taxon>Flavobacteriales</taxon>
        <taxon>Flavobacteriaceae</taxon>
        <taxon>Mariniflexile</taxon>
    </lineage>
</organism>
<dbReference type="Proteomes" id="UP001597011">
    <property type="component" value="Unassembled WGS sequence"/>
</dbReference>
<dbReference type="Pfam" id="PF20351">
    <property type="entry name" value="DUF6646"/>
    <property type="match status" value="1"/>
</dbReference>
<protein>
    <submittedName>
        <fullName evidence="2">DUF6646 family protein</fullName>
    </submittedName>
</protein>